<protein>
    <submittedName>
        <fullName evidence="1">Uncharacterized protein</fullName>
    </submittedName>
</protein>
<organism evidence="1 2">
    <name type="scientific">Aeromicrobium marinum DSM 15272</name>
    <dbReference type="NCBI Taxonomy" id="585531"/>
    <lineage>
        <taxon>Bacteria</taxon>
        <taxon>Bacillati</taxon>
        <taxon>Actinomycetota</taxon>
        <taxon>Actinomycetes</taxon>
        <taxon>Propionibacteriales</taxon>
        <taxon>Nocardioidaceae</taxon>
        <taxon>Aeromicrobium</taxon>
    </lineage>
</organism>
<dbReference type="AlphaFoldDB" id="E2SE83"/>
<comment type="caution">
    <text evidence="1">The sequence shown here is derived from an EMBL/GenBank/DDBJ whole genome shotgun (WGS) entry which is preliminary data.</text>
</comment>
<dbReference type="RefSeq" id="WP_007077111.1">
    <property type="nucleotide sequence ID" value="NZ_CM001024.1"/>
</dbReference>
<dbReference type="OrthoDB" id="4774719at2"/>
<proteinExistence type="predicted"/>
<name>E2SE83_9ACTN</name>
<dbReference type="HOGENOM" id="CLU_076820_0_0_11"/>
<sequence>MHLHLPDPRRMAPLAAEVASVVPRALHLLTATEQLLRRVDELVDRIEQTRQAADAVIVRTAGTVGSAEPTLRRAEELLDSFAPSLQRLQPTLDRLAETTHPDEVTALVDLIDHLPMLVARLETDIVPILENLGTVGPDIHDLLDTVQGLGEMLAKVPGLARMRQRGADAEDQRPT</sequence>
<dbReference type="EMBL" id="ACLF03000006">
    <property type="protein sequence ID" value="EFQ82810.1"/>
    <property type="molecule type" value="Genomic_DNA"/>
</dbReference>
<evidence type="ECO:0000313" key="2">
    <source>
        <dbReference type="Proteomes" id="UP000003111"/>
    </source>
</evidence>
<dbReference type="STRING" id="585531.HMPREF0063_12019"/>
<dbReference type="Proteomes" id="UP000003111">
    <property type="component" value="Unassembled WGS sequence"/>
</dbReference>
<reference evidence="1" key="1">
    <citation type="submission" date="2010-08" db="EMBL/GenBank/DDBJ databases">
        <authorList>
            <person name="Muzny D."/>
            <person name="Qin X."/>
            <person name="Buhay C."/>
            <person name="Dugan-Rocha S."/>
            <person name="Ding Y."/>
            <person name="Chen G."/>
            <person name="Hawes A."/>
            <person name="Holder M."/>
            <person name="Jhangiani S."/>
            <person name="Johnson A."/>
            <person name="Khan Z."/>
            <person name="Li Z."/>
            <person name="Liu W."/>
            <person name="Liu X."/>
            <person name="Perez L."/>
            <person name="Shen H."/>
            <person name="Wang Q."/>
            <person name="Watt J."/>
            <person name="Xi L."/>
            <person name="Xin Y."/>
            <person name="Zhou J."/>
            <person name="Deng J."/>
            <person name="Jiang H."/>
            <person name="Liu Y."/>
            <person name="Qu J."/>
            <person name="Song X.-Z."/>
            <person name="Zhang L."/>
            <person name="Villasana D."/>
            <person name="Johnson A."/>
            <person name="Liu J."/>
            <person name="Liyanage D."/>
            <person name="Lorensuhewa L."/>
            <person name="Robinson T."/>
            <person name="Song A."/>
            <person name="Song B.-B."/>
            <person name="Dinh H."/>
            <person name="Thornton R."/>
            <person name="Coyle M."/>
            <person name="Francisco L."/>
            <person name="Jackson L."/>
            <person name="Javaid M."/>
            <person name="Korchina V."/>
            <person name="Kovar C."/>
            <person name="Mata R."/>
            <person name="Mathew T."/>
            <person name="Ngo R."/>
            <person name="Nguyen L."/>
            <person name="Nguyen N."/>
            <person name="Okwuonu G."/>
            <person name="Ongeri F."/>
            <person name="Pham C."/>
            <person name="Simmons D."/>
            <person name="Wilczek-Boney K."/>
            <person name="Hale W."/>
            <person name="Jakkamsetti A."/>
            <person name="Pham P."/>
            <person name="Ruth R."/>
            <person name="San Lucas F."/>
            <person name="Warren J."/>
            <person name="Zhang J."/>
            <person name="Zhao Z."/>
            <person name="Zhou C."/>
            <person name="Zhu D."/>
            <person name="Lee S."/>
            <person name="Bess C."/>
            <person name="Blankenburg K."/>
            <person name="Forbes L."/>
            <person name="Fu Q."/>
            <person name="Gubbala S."/>
            <person name="Hirani K."/>
            <person name="Jayaseelan J.C."/>
            <person name="Lara F."/>
            <person name="Munidasa M."/>
            <person name="Palculict T."/>
            <person name="Patil S."/>
            <person name="Pu L.-L."/>
            <person name="Saada N."/>
            <person name="Tang L."/>
            <person name="Weissenberger G."/>
            <person name="Zhu Y."/>
            <person name="Hemphill L."/>
            <person name="Shang Y."/>
            <person name="Youmans B."/>
            <person name="Ayvaz T."/>
            <person name="Ross M."/>
            <person name="Santibanez J."/>
            <person name="Aqrawi P."/>
            <person name="Gross S."/>
            <person name="Joshi V."/>
            <person name="Fowler G."/>
            <person name="Nazareth L."/>
            <person name="Reid J."/>
            <person name="Worley K."/>
            <person name="Petrosino J."/>
            <person name="Highlander S."/>
            <person name="Gibbs R."/>
        </authorList>
    </citation>
    <scope>NUCLEOTIDE SEQUENCE [LARGE SCALE GENOMIC DNA]</scope>
    <source>
        <strain evidence="1">DSM 15272</strain>
    </source>
</reference>
<accession>E2SE83</accession>
<dbReference type="eggNOG" id="COG0840">
    <property type="taxonomic scope" value="Bacteria"/>
</dbReference>
<gene>
    <name evidence="1" type="ORF">HMPREF0063_12019</name>
</gene>
<keyword evidence="2" id="KW-1185">Reference proteome</keyword>
<evidence type="ECO:0000313" key="1">
    <source>
        <dbReference type="EMBL" id="EFQ82810.1"/>
    </source>
</evidence>